<gene>
    <name evidence="2" type="ORF">R0137_03720</name>
</gene>
<dbReference type="Proteomes" id="UP001626549">
    <property type="component" value="Chromosome"/>
</dbReference>
<evidence type="ECO:0000256" key="1">
    <source>
        <dbReference type="SAM" id="Phobius"/>
    </source>
</evidence>
<keyword evidence="1" id="KW-1133">Transmembrane helix</keyword>
<organism evidence="2 3">
    <name type="scientific">Congregibacter brevis</name>
    <dbReference type="NCBI Taxonomy" id="3081201"/>
    <lineage>
        <taxon>Bacteria</taxon>
        <taxon>Pseudomonadati</taxon>
        <taxon>Pseudomonadota</taxon>
        <taxon>Gammaproteobacteria</taxon>
        <taxon>Cellvibrionales</taxon>
        <taxon>Halieaceae</taxon>
        <taxon>Congregibacter</taxon>
    </lineage>
</organism>
<dbReference type="EMBL" id="CP136865">
    <property type="protein sequence ID" value="WOJ97688.1"/>
    <property type="molecule type" value="Genomic_DNA"/>
</dbReference>
<evidence type="ECO:0000313" key="3">
    <source>
        <dbReference type="Proteomes" id="UP001626549"/>
    </source>
</evidence>
<reference evidence="2 3" key="1">
    <citation type="submission" date="2023-10" db="EMBL/GenBank/DDBJ databases">
        <title>Two novel species belonging to the OM43/NOR5 clade.</title>
        <authorList>
            <person name="Park M."/>
        </authorList>
    </citation>
    <scope>NUCLEOTIDE SEQUENCE [LARGE SCALE GENOMIC DNA]</scope>
    <source>
        <strain evidence="2 3">IMCC45268</strain>
    </source>
</reference>
<dbReference type="RefSeq" id="WP_407328646.1">
    <property type="nucleotide sequence ID" value="NZ_CP136865.1"/>
</dbReference>
<evidence type="ECO:0008006" key="4">
    <source>
        <dbReference type="Google" id="ProtNLM"/>
    </source>
</evidence>
<name>A0ABZ0IG68_9GAMM</name>
<keyword evidence="3" id="KW-1185">Reference proteome</keyword>
<feature type="transmembrane region" description="Helical" evidence="1">
    <location>
        <begin position="6"/>
        <end position="27"/>
    </location>
</feature>
<proteinExistence type="predicted"/>
<sequence length="160" mass="17867">MNWEAIAATSEVVGAIAVVVSLVYLATQVAVSNRLARAEAWRVPNSDLNSLNAAFATDPVFRSAQFKLYHQGVDRSGLSNDECVAIDMYIVSVLNIYEQIYREVREGTLKEYSIRDFGASSILDLLYFQESWSLYKPSLGASFVEYFESNVISKSERGDT</sequence>
<keyword evidence="1" id="KW-0812">Transmembrane</keyword>
<evidence type="ECO:0000313" key="2">
    <source>
        <dbReference type="EMBL" id="WOJ97688.1"/>
    </source>
</evidence>
<accession>A0ABZ0IG68</accession>
<protein>
    <recommendedName>
        <fullName evidence="4">DUF4760 domain-containing protein</fullName>
    </recommendedName>
</protein>
<keyword evidence="1" id="KW-0472">Membrane</keyword>